<comment type="caution">
    <text evidence="2">The sequence shown here is derived from an EMBL/GenBank/DDBJ whole genome shotgun (WGS) entry which is preliminary data.</text>
</comment>
<dbReference type="EMBL" id="JAHLQT010019316">
    <property type="protein sequence ID" value="KAG7168729.1"/>
    <property type="molecule type" value="Genomic_DNA"/>
</dbReference>
<proteinExistence type="predicted"/>
<reference evidence="2" key="1">
    <citation type="journal article" date="2021" name="Sci. Adv.">
        <title>The American lobster genome reveals insights on longevity, neural, and immune adaptations.</title>
        <authorList>
            <person name="Polinski J.M."/>
            <person name="Zimin A.V."/>
            <person name="Clark K.F."/>
            <person name="Kohn A.B."/>
            <person name="Sadowski N."/>
            <person name="Timp W."/>
            <person name="Ptitsyn A."/>
            <person name="Khanna P."/>
            <person name="Romanova D.Y."/>
            <person name="Williams P."/>
            <person name="Greenwood S.J."/>
            <person name="Moroz L.L."/>
            <person name="Walt D.R."/>
            <person name="Bodnar A.G."/>
        </authorList>
    </citation>
    <scope>NUCLEOTIDE SEQUENCE</scope>
    <source>
        <strain evidence="2">GMGI-L3</strain>
    </source>
</reference>
<evidence type="ECO:0000256" key="1">
    <source>
        <dbReference type="SAM" id="MobiDB-lite"/>
    </source>
</evidence>
<evidence type="ECO:0000313" key="3">
    <source>
        <dbReference type="Proteomes" id="UP000747542"/>
    </source>
</evidence>
<keyword evidence="3" id="KW-1185">Reference proteome</keyword>
<organism evidence="2 3">
    <name type="scientific">Homarus americanus</name>
    <name type="common">American lobster</name>
    <dbReference type="NCBI Taxonomy" id="6706"/>
    <lineage>
        <taxon>Eukaryota</taxon>
        <taxon>Metazoa</taxon>
        <taxon>Ecdysozoa</taxon>
        <taxon>Arthropoda</taxon>
        <taxon>Crustacea</taxon>
        <taxon>Multicrustacea</taxon>
        <taxon>Malacostraca</taxon>
        <taxon>Eumalacostraca</taxon>
        <taxon>Eucarida</taxon>
        <taxon>Decapoda</taxon>
        <taxon>Pleocyemata</taxon>
        <taxon>Astacidea</taxon>
        <taxon>Nephropoidea</taxon>
        <taxon>Nephropidae</taxon>
        <taxon>Homarus</taxon>
    </lineage>
</organism>
<dbReference type="Proteomes" id="UP000747542">
    <property type="component" value="Unassembled WGS sequence"/>
</dbReference>
<protein>
    <submittedName>
        <fullName evidence="2">Uncharacterized protein</fullName>
    </submittedName>
</protein>
<dbReference type="AlphaFoldDB" id="A0A8J5KFY7"/>
<name>A0A8J5KFY7_HOMAM</name>
<sequence length="123" mass="13936">MLFDQHFAPKQKSQPLHKIKGTDPSNLPPCKSVLLEKLKRTNLVASMLKNAITPESYKWAPEENGWLLENGRYVINWFEGQQVPEDVCLHIDDNVGTDMANEEEDETSTVPPLMSQTVTLTNL</sequence>
<feature type="region of interest" description="Disordered" evidence="1">
    <location>
        <begin position="1"/>
        <end position="24"/>
    </location>
</feature>
<accession>A0A8J5KFY7</accession>
<evidence type="ECO:0000313" key="2">
    <source>
        <dbReference type="EMBL" id="KAG7168729.1"/>
    </source>
</evidence>
<gene>
    <name evidence="2" type="ORF">Hamer_G029163</name>
</gene>